<dbReference type="InterPro" id="IPR050706">
    <property type="entry name" value="Cyclic-di-GMP_PDE-like"/>
</dbReference>
<dbReference type="NCBIfam" id="TIGR00254">
    <property type="entry name" value="GGDEF"/>
    <property type="match status" value="1"/>
</dbReference>
<proteinExistence type="predicted"/>
<keyword evidence="3" id="KW-1185">Reference proteome</keyword>
<dbReference type="Proteomes" id="UP001595377">
    <property type="component" value="Unassembled WGS sequence"/>
</dbReference>
<gene>
    <name evidence="2" type="ORF">ACFOHH_23485</name>
</gene>
<dbReference type="CDD" id="cd01949">
    <property type="entry name" value="GGDEF"/>
    <property type="match status" value="1"/>
</dbReference>
<evidence type="ECO:0000313" key="3">
    <source>
        <dbReference type="Proteomes" id="UP001595377"/>
    </source>
</evidence>
<dbReference type="PANTHER" id="PTHR33121:SF79">
    <property type="entry name" value="CYCLIC DI-GMP PHOSPHODIESTERASE PDED-RELATED"/>
    <property type="match status" value="1"/>
</dbReference>
<evidence type="ECO:0000259" key="1">
    <source>
        <dbReference type="PROSITE" id="PS50887"/>
    </source>
</evidence>
<protein>
    <submittedName>
        <fullName evidence="2">GGDEF domain-containing protein</fullName>
    </submittedName>
</protein>
<dbReference type="InterPro" id="IPR000160">
    <property type="entry name" value="GGDEF_dom"/>
</dbReference>
<dbReference type="SUPFAM" id="SSF55073">
    <property type="entry name" value="Nucleotide cyclase"/>
    <property type="match status" value="1"/>
</dbReference>
<dbReference type="EMBL" id="JBHRSP010000048">
    <property type="protein sequence ID" value="MFC3076096.1"/>
    <property type="molecule type" value="Genomic_DNA"/>
</dbReference>
<dbReference type="InterPro" id="IPR029787">
    <property type="entry name" value="Nucleotide_cyclase"/>
</dbReference>
<dbReference type="SMART" id="SM00267">
    <property type="entry name" value="GGDEF"/>
    <property type="match status" value="1"/>
</dbReference>
<feature type="domain" description="GGDEF" evidence="1">
    <location>
        <begin position="210"/>
        <end position="345"/>
    </location>
</feature>
<comment type="caution">
    <text evidence="2">The sequence shown here is derived from an EMBL/GenBank/DDBJ whole genome shotgun (WGS) entry which is preliminary data.</text>
</comment>
<dbReference type="PANTHER" id="PTHR33121">
    <property type="entry name" value="CYCLIC DI-GMP PHOSPHODIESTERASE PDEF"/>
    <property type="match status" value="1"/>
</dbReference>
<dbReference type="RefSeq" id="WP_257318331.1">
    <property type="nucleotide sequence ID" value="NZ_JANFDG010000049.1"/>
</dbReference>
<name>A0ABV7DM52_9HYPH</name>
<evidence type="ECO:0000313" key="2">
    <source>
        <dbReference type="EMBL" id="MFC3076096.1"/>
    </source>
</evidence>
<dbReference type="PROSITE" id="PS50887">
    <property type="entry name" value="GGDEF"/>
    <property type="match status" value="1"/>
</dbReference>
<reference evidence="3" key="1">
    <citation type="journal article" date="2019" name="Int. J. Syst. Evol. Microbiol.">
        <title>The Global Catalogue of Microorganisms (GCM) 10K type strain sequencing project: providing services to taxonomists for standard genome sequencing and annotation.</title>
        <authorList>
            <consortium name="The Broad Institute Genomics Platform"/>
            <consortium name="The Broad Institute Genome Sequencing Center for Infectious Disease"/>
            <person name="Wu L."/>
            <person name="Ma J."/>
        </authorList>
    </citation>
    <scope>NUCLEOTIDE SEQUENCE [LARGE SCALE GENOMIC DNA]</scope>
    <source>
        <strain evidence="3">KCTC 52677</strain>
    </source>
</reference>
<accession>A0ABV7DM52</accession>
<dbReference type="Gene3D" id="3.30.70.270">
    <property type="match status" value="1"/>
</dbReference>
<sequence length="361" mass="38099">MTSKATPAAKDTQPAVPPIMARIAHLMASLGISGLPRNYELLFEALNGNAGVAREIAALGKAPEQSALDSVALRHALPSHNALAAGQAAGEAVRLLGEIAQASDASRRSRAAAVQELEEISARMQRDPVLGISDFAADAARLLALVNDILGADRSATSKIGELQSRLDTLRSGLSVSREALTHDPVTGLANHAALIGRLKTFFHEEAEGTVAALLLLRVDALRDFAESHPPGAAEKTLKRLAAIFRQSVKKNDYVARTGPDLFCLLLSDVSRENVIPIARRIAQHVADKPFPFQDRELPAGFLTLTAGVAMSDTADAPTAFYEQAEQALAYATDSGIALRVYSAEVAARGGRTYRAAGSAA</sequence>
<dbReference type="InterPro" id="IPR043128">
    <property type="entry name" value="Rev_trsase/Diguanyl_cyclase"/>
</dbReference>
<organism evidence="2 3">
    <name type="scientific">Shinella pollutisoli</name>
    <dbReference type="NCBI Taxonomy" id="2250594"/>
    <lineage>
        <taxon>Bacteria</taxon>
        <taxon>Pseudomonadati</taxon>
        <taxon>Pseudomonadota</taxon>
        <taxon>Alphaproteobacteria</taxon>
        <taxon>Hyphomicrobiales</taxon>
        <taxon>Rhizobiaceae</taxon>
        <taxon>Shinella</taxon>
    </lineage>
</organism>
<dbReference type="Pfam" id="PF00990">
    <property type="entry name" value="GGDEF"/>
    <property type="match status" value="1"/>
</dbReference>